<organism evidence="1 2">
    <name type="scientific">Tulasnella calospora MUT 4182</name>
    <dbReference type="NCBI Taxonomy" id="1051891"/>
    <lineage>
        <taxon>Eukaryota</taxon>
        <taxon>Fungi</taxon>
        <taxon>Dikarya</taxon>
        <taxon>Basidiomycota</taxon>
        <taxon>Agaricomycotina</taxon>
        <taxon>Agaricomycetes</taxon>
        <taxon>Cantharellales</taxon>
        <taxon>Tulasnellaceae</taxon>
        <taxon>Tulasnella</taxon>
    </lineage>
</organism>
<dbReference type="HOGENOM" id="CLU_2905833_0_0_1"/>
<reference evidence="1 2" key="1">
    <citation type="submission" date="2014-04" db="EMBL/GenBank/DDBJ databases">
        <authorList>
            <consortium name="DOE Joint Genome Institute"/>
            <person name="Kuo A."/>
            <person name="Girlanda M."/>
            <person name="Perotto S."/>
            <person name="Kohler A."/>
            <person name="Nagy L.G."/>
            <person name="Floudas D."/>
            <person name="Copeland A."/>
            <person name="Barry K.W."/>
            <person name="Cichocki N."/>
            <person name="Veneault-Fourrey C."/>
            <person name="LaButti K."/>
            <person name="Lindquist E.A."/>
            <person name="Lipzen A."/>
            <person name="Lundell T."/>
            <person name="Morin E."/>
            <person name="Murat C."/>
            <person name="Sun H."/>
            <person name="Tunlid A."/>
            <person name="Henrissat B."/>
            <person name="Grigoriev I.V."/>
            <person name="Hibbett D.S."/>
            <person name="Martin F."/>
            <person name="Nordberg H.P."/>
            <person name="Cantor M.N."/>
            <person name="Hua S.X."/>
        </authorList>
    </citation>
    <scope>NUCLEOTIDE SEQUENCE [LARGE SCALE GENOMIC DNA]</scope>
    <source>
        <strain evidence="1 2">MUT 4182</strain>
    </source>
</reference>
<evidence type="ECO:0000313" key="2">
    <source>
        <dbReference type="Proteomes" id="UP000054248"/>
    </source>
</evidence>
<dbReference type="EMBL" id="KN823333">
    <property type="protein sequence ID" value="KIO17890.1"/>
    <property type="molecule type" value="Genomic_DNA"/>
</dbReference>
<keyword evidence="2" id="KW-1185">Reference proteome</keyword>
<evidence type="ECO:0000313" key="1">
    <source>
        <dbReference type="EMBL" id="KIO17890.1"/>
    </source>
</evidence>
<protein>
    <submittedName>
        <fullName evidence="1">Uncharacterized protein</fullName>
    </submittedName>
</protein>
<reference evidence="2" key="2">
    <citation type="submission" date="2015-01" db="EMBL/GenBank/DDBJ databases">
        <title>Evolutionary Origins and Diversification of the Mycorrhizal Mutualists.</title>
        <authorList>
            <consortium name="DOE Joint Genome Institute"/>
            <consortium name="Mycorrhizal Genomics Consortium"/>
            <person name="Kohler A."/>
            <person name="Kuo A."/>
            <person name="Nagy L.G."/>
            <person name="Floudas D."/>
            <person name="Copeland A."/>
            <person name="Barry K.W."/>
            <person name="Cichocki N."/>
            <person name="Veneault-Fourrey C."/>
            <person name="LaButti K."/>
            <person name="Lindquist E.A."/>
            <person name="Lipzen A."/>
            <person name="Lundell T."/>
            <person name="Morin E."/>
            <person name="Murat C."/>
            <person name="Riley R."/>
            <person name="Ohm R."/>
            <person name="Sun H."/>
            <person name="Tunlid A."/>
            <person name="Henrissat B."/>
            <person name="Grigoriev I.V."/>
            <person name="Hibbett D.S."/>
            <person name="Martin F."/>
        </authorList>
    </citation>
    <scope>NUCLEOTIDE SEQUENCE [LARGE SCALE GENOMIC DNA]</scope>
    <source>
        <strain evidence="2">MUT 4182</strain>
    </source>
</reference>
<dbReference type="Proteomes" id="UP000054248">
    <property type="component" value="Unassembled WGS sequence"/>
</dbReference>
<sequence>MRAHSKSLSTTLWKLSEGQMSTHSGKIRIIPTIETGRCSIYSDNSLNTNIELLRRYEYLHTR</sequence>
<accession>A0A0C3PT17</accession>
<dbReference type="AlphaFoldDB" id="A0A0C3PT17"/>
<proteinExistence type="predicted"/>
<name>A0A0C3PT17_9AGAM</name>
<gene>
    <name evidence="1" type="ORF">M407DRAFT_164987</name>
</gene>